<reference evidence="1 2" key="1">
    <citation type="submission" date="2020-08" db="EMBL/GenBank/DDBJ databases">
        <title>A Genomic Blueprint of the Chicken Gut Microbiome.</title>
        <authorList>
            <person name="Gilroy R."/>
            <person name="Ravi A."/>
            <person name="Getino M."/>
            <person name="Pursley I."/>
            <person name="Horton D.L."/>
            <person name="Alikhan N.-F."/>
            <person name="Baker D."/>
            <person name="Gharbi K."/>
            <person name="Hall N."/>
            <person name="Watson M."/>
            <person name="Adriaenssens E.M."/>
            <person name="Foster-Nyarko E."/>
            <person name="Jarju S."/>
            <person name="Secka A."/>
            <person name="Antonio M."/>
            <person name="Oren A."/>
            <person name="Chaudhuri R."/>
            <person name="La Ragione R.M."/>
            <person name="Hildebrand F."/>
            <person name="Pallen M.J."/>
        </authorList>
    </citation>
    <scope>NUCLEOTIDE SEQUENCE [LARGE SCALE GENOMIC DNA]</scope>
    <source>
        <strain evidence="1 2">Sa2CUA10</strain>
    </source>
</reference>
<dbReference type="RefSeq" id="WP_191754632.1">
    <property type="nucleotide sequence ID" value="NZ_JACSQM010000007.1"/>
</dbReference>
<evidence type="ECO:0000313" key="1">
    <source>
        <dbReference type="EMBL" id="MBD7965392.1"/>
    </source>
</evidence>
<dbReference type="EMBL" id="JACSQM010000007">
    <property type="protein sequence ID" value="MBD7965392.1"/>
    <property type="molecule type" value="Genomic_DNA"/>
</dbReference>
<name>A0ABR8SPH9_9BACL</name>
<evidence type="ECO:0000313" key="2">
    <source>
        <dbReference type="Proteomes" id="UP000603641"/>
    </source>
</evidence>
<gene>
    <name evidence="1" type="ORF">H9648_15130</name>
</gene>
<organism evidence="1 2">
    <name type="scientific">Fictibacillus norfolkensis</name>
    <dbReference type="NCBI Taxonomy" id="2762233"/>
    <lineage>
        <taxon>Bacteria</taxon>
        <taxon>Bacillati</taxon>
        <taxon>Bacillota</taxon>
        <taxon>Bacilli</taxon>
        <taxon>Bacillales</taxon>
        <taxon>Fictibacillaceae</taxon>
        <taxon>Fictibacillus</taxon>
    </lineage>
</organism>
<keyword evidence="2" id="KW-1185">Reference proteome</keyword>
<proteinExistence type="predicted"/>
<sequence length="75" mass="8612">MENNSSYELGYAFGIFTNLVEIAANNKLKEHIQEIGFEKYLEETILVIQTFGKFTNYLDQIPELLTAIQNNQASH</sequence>
<comment type="caution">
    <text evidence="1">The sequence shown here is derived from an EMBL/GenBank/DDBJ whole genome shotgun (WGS) entry which is preliminary data.</text>
</comment>
<accession>A0ABR8SPH9</accession>
<dbReference type="Proteomes" id="UP000603641">
    <property type="component" value="Unassembled WGS sequence"/>
</dbReference>
<protein>
    <submittedName>
        <fullName evidence="1">Uncharacterized protein</fullName>
    </submittedName>
</protein>